<name>A0A7V4DYM7_DICTH</name>
<keyword evidence="1" id="KW-1133">Transmembrane helix</keyword>
<feature type="transmembrane region" description="Helical" evidence="1">
    <location>
        <begin position="6"/>
        <end position="26"/>
    </location>
</feature>
<keyword evidence="1" id="KW-0472">Membrane</keyword>
<feature type="transmembrane region" description="Helical" evidence="1">
    <location>
        <begin position="56"/>
        <end position="77"/>
    </location>
</feature>
<sequence length="297" mass="34224">MRRVSLLGIFLILIGLLLLFSELGIIRFYWRDLLRLWPLIFIFWGLDLLIGEKKWFGWLVVLIIFLLTIFIVFFSSYGRPFFRDRGPGFYYREWKYPFKEDIKGLDLEISTGVRVVRLEALKDRENLLHINSNWEFFINKVIEEKRDGELGLSLRIEDEKENGFMIFDGDKKLDPINININPEIPLSLKFDVGVGDATLNMREFRLKDLSVKGGVGRLKIYLPSSPCYVEIEGGVGSVEVYVPEDMVLDLSAETGLGKISVDKEIKQGKEGEKGVIRLKVRSGVGNIRILSEKKEVI</sequence>
<feature type="transmembrane region" description="Helical" evidence="1">
    <location>
        <begin position="33"/>
        <end position="50"/>
    </location>
</feature>
<dbReference type="EMBL" id="DTDV01000017">
    <property type="protein sequence ID" value="HGK24093.1"/>
    <property type="molecule type" value="Genomic_DNA"/>
</dbReference>
<gene>
    <name evidence="3" type="ORF">ENU78_06655</name>
</gene>
<comment type="caution">
    <text evidence="3">The sequence shown here is derived from an EMBL/GenBank/DDBJ whole genome shotgun (WGS) entry which is preliminary data.</text>
</comment>
<evidence type="ECO:0000256" key="1">
    <source>
        <dbReference type="SAM" id="Phobius"/>
    </source>
</evidence>
<proteinExistence type="predicted"/>
<evidence type="ECO:0000259" key="2">
    <source>
        <dbReference type="Pfam" id="PF22570"/>
    </source>
</evidence>
<protein>
    <recommendedName>
        <fullName evidence="2">LiaF transmembrane domain-containing protein</fullName>
    </recommendedName>
</protein>
<evidence type="ECO:0000313" key="3">
    <source>
        <dbReference type="EMBL" id="HGK24093.1"/>
    </source>
</evidence>
<reference evidence="3" key="1">
    <citation type="journal article" date="2020" name="mSystems">
        <title>Genome- and Community-Level Interaction Insights into Carbon Utilization and Element Cycling Functions of Hydrothermarchaeota in Hydrothermal Sediment.</title>
        <authorList>
            <person name="Zhou Z."/>
            <person name="Liu Y."/>
            <person name="Xu W."/>
            <person name="Pan J."/>
            <person name="Luo Z.H."/>
            <person name="Li M."/>
        </authorList>
    </citation>
    <scope>NUCLEOTIDE SEQUENCE [LARGE SCALE GENOMIC DNA]</scope>
    <source>
        <strain evidence="3">SpSt-70</strain>
    </source>
</reference>
<organism evidence="3">
    <name type="scientific">Dictyoglomus thermophilum</name>
    <dbReference type="NCBI Taxonomy" id="14"/>
    <lineage>
        <taxon>Bacteria</taxon>
        <taxon>Pseudomonadati</taxon>
        <taxon>Dictyoglomota</taxon>
        <taxon>Dictyoglomia</taxon>
        <taxon>Dictyoglomales</taxon>
        <taxon>Dictyoglomaceae</taxon>
        <taxon>Dictyoglomus</taxon>
    </lineage>
</organism>
<dbReference type="InterPro" id="IPR054331">
    <property type="entry name" value="LiaF_TM"/>
</dbReference>
<dbReference type="Pfam" id="PF22570">
    <property type="entry name" value="LiaF-TM"/>
    <property type="match status" value="1"/>
</dbReference>
<feature type="domain" description="LiaF transmembrane" evidence="2">
    <location>
        <begin position="6"/>
        <end position="72"/>
    </location>
</feature>
<keyword evidence="1" id="KW-0812">Transmembrane</keyword>
<accession>A0A7V4DYM7</accession>
<dbReference type="AlphaFoldDB" id="A0A7V4DYM7"/>